<dbReference type="GO" id="GO:1900376">
    <property type="term" value="P:regulation of secondary metabolite biosynthetic process"/>
    <property type="evidence" value="ECO:0007669"/>
    <property type="project" value="TreeGrafter"/>
</dbReference>
<dbReference type="Pfam" id="PF01475">
    <property type="entry name" value="FUR"/>
    <property type="match status" value="1"/>
</dbReference>
<dbReference type="CDD" id="cd07153">
    <property type="entry name" value="Fur_like"/>
    <property type="match status" value="1"/>
</dbReference>
<keyword evidence="4" id="KW-0805">Transcription regulation</keyword>
<feature type="binding site" evidence="7">
    <location>
        <position position="132"/>
    </location>
    <ligand>
        <name>Zn(2+)</name>
        <dbReference type="ChEBI" id="CHEBI:29105"/>
    </ligand>
</feature>
<keyword evidence="3 7" id="KW-0862">Zinc</keyword>
<evidence type="ECO:0000313" key="10">
    <source>
        <dbReference type="Proteomes" id="UP000177528"/>
    </source>
</evidence>
<keyword evidence="6" id="KW-0804">Transcription</keyword>
<evidence type="ECO:0000256" key="5">
    <source>
        <dbReference type="ARBA" id="ARBA00023125"/>
    </source>
</evidence>
<comment type="cofactor">
    <cofactor evidence="7">
        <name>Zn(2+)</name>
        <dbReference type="ChEBI" id="CHEBI:29105"/>
    </cofactor>
    <text evidence="7">Binds 1 zinc ion per subunit.</text>
</comment>
<protein>
    <recommendedName>
        <fullName evidence="11">Transcriptional repressor</fullName>
    </recommendedName>
</protein>
<dbReference type="InterPro" id="IPR036388">
    <property type="entry name" value="WH-like_DNA-bd_sf"/>
</dbReference>
<accession>A0A1G1X0E2</accession>
<dbReference type="InterPro" id="IPR002481">
    <property type="entry name" value="FUR"/>
</dbReference>
<evidence type="ECO:0000256" key="8">
    <source>
        <dbReference type="PIRSR" id="PIRSR602481-2"/>
    </source>
</evidence>
<proteinExistence type="inferred from homology"/>
<comment type="caution">
    <text evidence="9">The sequence shown here is derived from an EMBL/GenBank/DDBJ whole genome shotgun (WGS) entry which is preliminary data.</text>
</comment>
<dbReference type="Gene3D" id="3.30.1490.190">
    <property type="match status" value="1"/>
</dbReference>
<evidence type="ECO:0000256" key="1">
    <source>
        <dbReference type="ARBA" id="ARBA00007957"/>
    </source>
</evidence>
<evidence type="ECO:0000313" key="9">
    <source>
        <dbReference type="EMBL" id="OGY33433.1"/>
    </source>
</evidence>
<dbReference type="Proteomes" id="UP000177528">
    <property type="component" value="Unassembled WGS sequence"/>
</dbReference>
<evidence type="ECO:0008006" key="11">
    <source>
        <dbReference type="Google" id="ProtNLM"/>
    </source>
</evidence>
<evidence type="ECO:0000256" key="4">
    <source>
        <dbReference type="ARBA" id="ARBA00023015"/>
    </source>
</evidence>
<evidence type="ECO:0000256" key="6">
    <source>
        <dbReference type="ARBA" id="ARBA00023163"/>
    </source>
</evidence>
<dbReference type="EMBL" id="MHHR01000030">
    <property type="protein sequence ID" value="OGY33433.1"/>
    <property type="molecule type" value="Genomic_DNA"/>
</dbReference>
<organism evidence="9 10">
    <name type="scientific">Candidatus Andersenbacteria bacterium RIFCSPHIGHO2_12_FULL_45_11</name>
    <dbReference type="NCBI Taxonomy" id="1797281"/>
    <lineage>
        <taxon>Bacteria</taxon>
        <taxon>Candidatus Anderseniibacteriota</taxon>
    </lineage>
</organism>
<comment type="similarity">
    <text evidence="1">Belongs to the Fur family.</text>
</comment>
<evidence type="ECO:0000256" key="2">
    <source>
        <dbReference type="ARBA" id="ARBA00022491"/>
    </source>
</evidence>
<keyword evidence="5" id="KW-0238">DNA-binding</keyword>
<dbReference type="AlphaFoldDB" id="A0A1G1X0E2"/>
<keyword evidence="8" id="KW-0408">Iron</keyword>
<feature type="binding site" evidence="8">
    <location>
        <position position="124"/>
    </location>
    <ligand>
        <name>Fe cation</name>
        <dbReference type="ChEBI" id="CHEBI:24875"/>
    </ligand>
</feature>
<dbReference type="GO" id="GO:0003700">
    <property type="term" value="F:DNA-binding transcription factor activity"/>
    <property type="evidence" value="ECO:0007669"/>
    <property type="project" value="InterPro"/>
</dbReference>
<keyword evidence="2" id="KW-0678">Repressor</keyword>
<sequence>MQLDFTAQLREKRTRVTPSRLAVLSLLEKEKRPLSVEKIITAIGEDAIDYVTVYRTVTLLKELGLIRQIDFHHGHAHYELASLGDHHHVVCVKCDKVAEVARCNAKRMEQEILKESGFSTITDHSLEFFGICRNCSI</sequence>
<dbReference type="InterPro" id="IPR036390">
    <property type="entry name" value="WH_DNA-bd_sf"/>
</dbReference>
<dbReference type="GO" id="GO:0000976">
    <property type="term" value="F:transcription cis-regulatory region binding"/>
    <property type="evidence" value="ECO:0007669"/>
    <property type="project" value="TreeGrafter"/>
</dbReference>
<dbReference type="Gene3D" id="1.10.10.10">
    <property type="entry name" value="Winged helix-like DNA-binding domain superfamily/Winged helix DNA-binding domain"/>
    <property type="match status" value="1"/>
</dbReference>
<name>A0A1G1X0E2_9BACT</name>
<feature type="binding site" evidence="7">
    <location>
        <position position="91"/>
    </location>
    <ligand>
        <name>Zn(2+)</name>
        <dbReference type="ChEBI" id="CHEBI:29105"/>
    </ligand>
</feature>
<keyword evidence="7" id="KW-0479">Metal-binding</keyword>
<dbReference type="GO" id="GO:0008270">
    <property type="term" value="F:zinc ion binding"/>
    <property type="evidence" value="ECO:0007669"/>
    <property type="project" value="TreeGrafter"/>
</dbReference>
<feature type="binding site" evidence="7">
    <location>
        <position position="94"/>
    </location>
    <ligand>
        <name>Zn(2+)</name>
        <dbReference type="ChEBI" id="CHEBI:29105"/>
    </ligand>
</feature>
<feature type="binding site" evidence="7">
    <location>
        <position position="135"/>
    </location>
    <ligand>
        <name>Zn(2+)</name>
        <dbReference type="ChEBI" id="CHEBI:29105"/>
    </ligand>
</feature>
<dbReference type="PANTHER" id="PTHR33202">
    <property type="entry name" value="ZINC UPTAKE REGULATION PROTEIN"/>
    <property type="match status" value="1"/>
</dbReference>
<comment type="cofactor">
    <cofactor evidence="8">
        <name>Mn(2+)</name>
        <dbReference type="ChEBI" id="CHEBI:29035"/>
    </cofactor>
    <cofactor evidence="8">
        <name>Fe(2+)</name>
        <dbReference type="ChEBI" id="CHEBI:29033"/>
    </cofactor>
    <text evidence="8">Binds 1 Mn(2+) or Fe(2+) ion per subunit.</text>
</comment>
<gene>
    <name evidence="9" type="ORF">A3D99_04805</name>
</gene>
<evidence type="ECO:0000256" key="3">
    <source>
        <dbReference type="ARBA" id="ARBA00022833"/>
    </source>
</evidence>
<evidence type="ECO:0000256" key="7">
    <source>
        <dbReference type="PIRSR" id="PIRSR602481-1"/>
    </source>
</evidence>
<dbReference type="InterPro" id="IPR043135">
    <property type="entry name" value="Fur_C"/>
</dbReference>
<reference evidence="9 10" key="1">
    <citation type="journal article" date="2016" name="Nat. Commun.">
        <title>Thousands of microbial genomes shed light on interconnected biogeochemical processes in an aquifer system.</title>
        <authorList>
            <person name="Anantharaman K."/>
            <person name="Brown C.T."/>
            <person name="Hug L.A."/>
            <person name="Sharon I."/>
            <person name="Castelle C.J."/>
            <person name="Probst A.J."/>
            <person name="Thomas B.C."/>
            <person name="Singh A."/>
            <person name="Wilkins M.J."/>
            <person name="Karaoz U."/>
            <person name="Brodie E.L."/>
            <person name="Williams K.H."/>
            <person name="Hubbard S.S."/>
            <person name="Banfield J.F."/>
        </authorList>
    </citation>
    <scope>NUCLEOTIDE SEQUENCE [LARGE SCALE GENOMIC DNA]</scope>
</reference>
<dbReference type="GO" id="GO:0045892">
    <property type="term" value="P:negative regulation of DNA-templated transcription"/>
    <property type="evidence" value="ECO:0007669"/>
    <property type="project" value="TreeGrafter"/>
</dbReference>
<dbReference type="PANTHER" id="PTHR33202:SF7">
    <property type="entry name" value="FERRIC UPTAKE REGULATION PROTEIN"/>
    <property type="match status" value="1"/>
</dbReference>
<dbReference type="SUPFAM" id="SSF46785">
    <property type="entry name" value="Winged helix' DNA-binding domain"/>
    <property type="match status" value="1"/>
</dbReference>